<dbReference type="Gene3D" id="3.90.226.10">
    <property type="entry name" value="2-enoyl-CoA Hydratase, Chain A, domain 1"/>
    <property type="match status" value="1"/>
</dbReference>
<evidence type="ECO:0000256" key="1">
    <source>
        <dbReference type="ARBA" id="ARBA00005254"/>
    </source>
</evidence>
<dbReference type="GO" id="GO:0003824">
    <property type="term" value="F:catalytic activity"/>
    <property type="evidence" value="ECO:0007669"/>
    <property type="project" value="UniProtKB-ARBA"/>
</dbReference>
<name>A0A1S1QSC1_9ACTN</name>
<dbReference type="SUPFAM" id="SSF52096">
    <property type="entry name" value="ClpP/crotonase"/>
    <property type="match status" value="1"/>
</dbReference>
<gene>
    <name evidence="2" type="ORF">CC117_18490</name>
</gene>
<organism evidence="2 3">
    <name type="scientific">Parafrankia colletiae</name>
    <dbReference type="NCBI Taxonomy" id="573497"/>
    <lineage>
        <taxon>Bacteria</taxon>
        <taxon>Bacillati</taxon>
        <taxon>Actinomycetota</taxon>
        <taxon>Actinomycetes</taxon>
        <taxon>Frankiales</taxon>
        <taxon>Frankiaceae</taxon>
        <taxon>Parafrankia</taxon>
    </lineage>
</organism>
<dbReference type="InterPro" id="IPR029045">
    <property type="entry name" value="ClpP/crotonase-like_dom_sf"/>
</dbReference>
<dbReference type="Proteomes" id="UP000179627">
    <property type="component" value="Unassembled WGS sequence"/>
</dbReference>
<comment type="similarity">
    <text evidence="1">Belongs to the enoyl-CoA hydratase/isomerase family.</text>
</comment>
<sequence length="399" mass="40987">MGTVNTACAAPAVLEPEEALVALRADPEMFAAYNGKPLLAVRIRGPRAVEVGALARWLPCVLVGVAPDLSGLPPGIETAGFDILLTDQPEPPAPWVGPVGRGSDGQPGGTAEALVAIAAMTRAVPAASVAFTQLVRYSARLDVRDAVIAESFVYSTLQAGTEFAAWLAGHRAARARRAASSSATTTSTASASVVASGASPVPTAPAVLVDRDGDELWVELNRPQVRNAVSRDLRDGLVDAFTLAAGDPSVSAVRLRGVGPTFCSGGDLSEFGTLPDPAVGHAVRTSRSIPMALLRCADLATAYVHGTCVGAGVEVPAFARRVVADPRTTFRLPELAMGLIPGAGGTSSIVRRVGRERTAFLSLTGWAVGTAVAAAWGLVDDVRPVSGDTRPPLPEPGGR</sequence>
<accession>A0A1S1QSC1</accession>
<dbReference type="CDD" id="cd06558">
    <property type="entry name" value="crotonase-like"/>
    <property type="match status" value="1"/>
</dbReference>
<reference evidence="3" key="1">
    <citation type="submission" date="2016-07" db="EMBL/GenBank/DDBJ databases">
        <title>Sequence Frankia sp. strain CcI1.17.</title>
        <authorList>
            <person name="Ghodhbane-Gtari F."/>
            <person name="Swanson E."/>
            <person name="Gueddou A."/>
            <person name="Morris K."/>
            <person name="Hezbri K."/>
            <person name="Ktari A."/>
            <person name="Nouioui I."/>
            <person name="Abebe-Akele F."/>
            <person name="Simpson S."/>
            <person name="Thomas K."/>
            <person name="Gtari M."/>
            <person name="Tisa L.S."/>
            <person name="Hurst S."/>
        </authorList>
    </citation>
    <scope>NUCLEOTIDE SEQUENCE [LARGE SCALE GENOMIC DNA]</scope>
    <source>
        <strain evidence="3">Cc1.17</strain>
    </source>
</reference>
<evidence type="ECO:0000313" key="3">
    <source>
        <dbReference type="Proteomes" id="UP000179627"/>
    </source>
</evidence>
<evidence type="ECO:0000313" key="2">
    <source>
        <dbReference type="EMBL" id="OHV36175.1"/>
    </source>
</evidence>
<dbReference type="EMBL" id="MBLM01000118">
    <property type="protein sequence ID" value="OHV36175.1"/>
    <property type="molecule type" value="Genomic_DNA"/>
</dbReference>
<protein>
    <submittedName>
        <fullName evidence="2">Enoyl-CoA hydratase</fullName>
    </submittedName>
</protein>
<keyword evidence="3" id="KW-1185">Reference proteome</keyword>
<dbReference type="PANTHER" id="PTHR43802:SF1">
    <property type="entry name" value="IP11341P-RELATED"/>
    <property type="match status" value="1"/>
</dbReference>
<dbReference type="InterPro" id="IPR001753">
    <property type="entry name" value="Enoyl-CoA_hydra/iso"/>
</dbReference>
<dbReference type="AlphaFoldDB" id="A0A1S1QSC1"/>
<comment type="caution">
    <text evidence="2">The sequence shown here is derived from an EMBL/GenBank/DDBJ whole genome shotgun (WGS) entry which is preliminary data.</text>
</comment>
<proteinExistence type="inferred from homology"/>
<dbReference type="PANTHER" id="PTHR43802">
    <property type="entry name" value="ENOYL-COA HYDRATASE"/>
    <property type="match status" value="1"/>
</dbReference>
<dbReference type="Pfam" id="PF00378">
    <property type="entry name" value="ECH_1"/>
    <property type="match status" value="1"/>
</dbReference>
<dbReference type="OrthoDB" id="3207739at2"/>